<comment type="caution">
    <text evidence="7">The sequence shown here is derived from an EMBL/GenBank/DDBJ whole genome shotgun (WGS) entry which is preliminary data.</text>
</comment>
<comment type="subcellular location">
    <subcellularLocation>
        <location evidence="1">Membrane</location>
        <topology evidence="1">Single-pass membrane protein</topology>
    </subcellularLocation>
</comment>
<feature type="transmembrane region" description="Helical" evidence="5">
    <location>
        <begin position="20"/>
        <end position="42"/>
    </location>
</feature>
<dbReference type="AlphaFoldDB" id="A0AAD4JNU2"/>
<dbReference type="Gene3D" id="2.60.40.1820">
    <property type="match status" value="1"/>
</dbReference>
<sequence>MAPTAQTAAAPRRRPFLRCIVLVILALIAVTGLVVLIIWAAVQPRKLKYSIEHGSITGFNLTNEKLNSDFDFVLRANNPNRRVSLYYDRIDVTVLYEDKSLSVNNVNPFYQPRRNVTFVDLDLTAKNAAVYGAMARDLKMERATGVVNLDVRIRAKIRLKVGLFKIHRTLKIECDSLLVPFDSRKGFERVLCHTDMDN</sequence>
<evidence type="ECO:0000256" key="4">
    <source>
        <dbReference type="ARBA" id="ARBA00023136"/>
    </source>
</evidence>
<proteinExistence type="predicted"/>
<evidence type="ECO:0000256" key="1">
    <source>
        <dbReference type="ARBA" id="ARBA00004167"/>
    </source>
</evidence>
<evidence type="ECO:0000313" key="8">
    <source>
        <dbReference type="Proteomes" id="UP001190926"/>
    </source>
</evidence>
<keyword evidence="2 5" id="KW-0812">Transmembrane</keyword>
<dbReference type="InterPro" id="IPR044839">
    <property type="entry name" value="NDR1-like"/>
</dbReference>
<gene>
    <name evidence="7" type="ORF">C2S53_007376</name>
</gene>
<keyword evidence="3 5" id="KW-1133">Transmembrane helix</keyword>
<dbReference type="PANTHER" id="PTHR31234:SF39">
    <property type="entry name" value="HARPIN-INDUCED PROTEIN 1 CONTAINING PROTEIN, EXPRESSED"/>
    <property type="match status" value="1"/>
</dbReference>
<organism evidence="7 8">
    <name type="scientific">Perilla frutescens var. hirtella</name>
    <name type="common">Perilla citriodora</name>
    <name type="synonym">Perilla setoyensis</name>
    <dbReference type="NCBI Taxonomy" id="608512"/>
    <lineage>
        <taxon>Eukaryota</taxon>
        <taxon>Viridiplantae</taxon>
        <taxon>Streptophyta</taxon>
        <taxon>Embryophyta</taxon>
        <taxon>Tracheophyta</taxon>
        <taxon>Spermatophyta</taxon>
        <taxon>Magnoliopsida</taxon>
        <taxon>eudicotyledons</taxon>
        <taxon>Gunneridae</taxon>
        <taxon>Pentapetalae</taxon>
        <taxon>asterids</taxon>
        <taxon>lamiids</taxon>
        <taxon>Lamiales</taxon>
        <taxon>Lamiaceae</taxon>
        <taxon>Nepetoideae</taxon>
        <taxon>Elsholtzieae</taxon>
        <taxon>Perilla</taxon>
    </lineage>
</organism>
<evidence type="ECO:0000313" key="7">
    <source>
        <dbReference type="EMBL" id="KAH6836719.1"/>
    </source>
</evidence>
<name>A0AAD4JNU2_PERFH</name>
<reference evidence="7 8" key="1">
    <citation type="journal article" date="2021" name="Nat. Commun.">
        <title>Incipient diploidization of the medicinal plant Perilla within 10,000 years.</title>
        <authorList>
            <person name="Zhang Y."/>
            <person name="Shen Q."/>
            <person name="Leng L."/>
            <person name="Zhang D."/>
            <person name="Chen S."/>
            <person name="Shi Y."/>
            <person name="Ning Z."/>
            <person name="Chen S."/>
        </authorList>
    </citation>
    <scope>NUCLEOTIDE SEQUENCE [LARGE SCALE GENOMIC DNA]</scope>
    <source>
        <strain evidence="8">cv. PC099</strain>
    </source>
</reference>
<evidence type="ECO:0000256" key="5">
    <source>
        <dbReference type="SAM" id="Phobius"/>
    </source>
</evidence>
<keyword evidence="4 5" id="KW-0472">Membrane</keyword>
<dbReference type="PANTHER" id="PTHR31234">
    <property type="entry name" value="LATE EMBRYOGENESIS ABUNDANT (LEA) HYDROXYPROLINE-RICH GLYCOPROTEIN FAMILY"/>
    <property type="match status" value="1"/>
</dbReference>
<dbReference type="Pfam" id="PF03168">
    <property type="entry name" value="LEA_2"/>
    <property type="match status" value="1"/>
</dbReference>
<dbReference type="Proteomes" id="UP001190926">
    <property type="component" value="Unassembled WGS sequence"/>
</dbReference>
<dbReference type="GO" id="GO:0005886">
    <property type="term" value="C:plasma membrane"/>
    <property type="evidence" value="ECO:0007669"/>
    <property type="project" value="TreeGrafter"/>
</dbReference>
<evidence type="ECO:0000256" key="3">
    <source>
        <dbReference type="ARBA" id="ARBA00022989"/>
    </source>
</evidence>
<feature type="domain" description="Late embryogenesis abundant protein LEA-2 subgroup" evidence="6">
    <location>
        <begin position="74"/>
        <end position="174"/>
    </location>
</feature>
<evidence type="ECO:0000259" key="6">
    <source>
        <dbReference type="Pfam" id="PF03168"/>
    </source>
</evidence>
<evidence type="ECO:0000256" key="2">
    <source>
        <dbReference type="ARBA" id="ARBA00022692"/>
    </source>
</evidence>
<keyword evidence="8" id="KW-1185">Reference proteome</keyword>
<dbReference type="GO" id="GO:0098542">
    <property type="term" value="P:defense response to other organism"/>
    <property type="evidence" value="ECO:0007669"/>
    <property type="project" value="InterPro"/>
</dbReference>
<accession>A0AAD4JNU2</accession>
<protein>
    <recommendedName>
        <fullName evidence="6">Late embryogenesis abundant protein LEA-2 subgroup domain-containing protein</fullName>
    </recommendedName>
</protein>
<dbReference type="EMBL" id="SDAM02000019">
    <property type="protein sequence ID" value="KAH6836719.1"/>
    <property type="molecule type" value="Genomic_DNA"/>
</dbReference>
<dbReference type="InterPro" id="IPR004864">
    <property type="entry name" value="LEA_2"/>
</dbReference>